<protein>
    <recommendedName>
        <fullName evidence="2">PPE family C-terminal domain-containing protein</fullName>
    </recommendedName>
</protein>
<dbReference type="RefSeq" id="WP_085226951.1">
    <property type="nucleotide sequence ID" value="NZ_AP022576.1"/>
</dbReference>
<feature type="domain" description="PPE family C-terminal" evidence="2">
    <location>
        <begin position="29"/>
        <end position="63"/>
    </location>
</feature>
<dbReference type="EMBL" id="LQOV01000034">
    <property type="protein sequence ID" value="ORV48462.1"/>
    <property type="molecule type" value="Genomic_DNA"/>
</dbReference>
<name>A0A1X1TV47_MYCFL</name>
<comment type="caution">
    <text evidence="3">The sequence shown here is derived from an EMBL/GenBank/DDBJ whole genome shotgun (WGS) entry which is preliminary data.</text>
</comment>
<keyword evidence="4" id="KW-1185">Reference proteome</keyword>
<dbReference type="Pfam" id="PF12484">
    <property type="entry name" value="PPE-SVP"/>
    <property type="match status" value="1"/>
</dbReference>
<reference evidence="3 4" key="1">
    <citation type="submission" date="2016-01" db="EMBL/GenBank/DDBJ databases">
        <title>The new phylogeny of the genus Mycobacterium.</title>
        <authorList>
            <person name="Tarcisio F."/>
            <person name="Conor M."/>
            <person name="Antonella G."/>
            <person name="Elisabetta G."/>
            <person name="Giulia F.S."/>
            <person name="Sara T."/>
            <person name="Anna F."/>
            <person name="Clotilde B."/>
            <person name="Roberto B."/>
            <person name="Veronica D.S."/>
            <person name="Fabio R."/>
            <person name="Monica P."/>
            <person name="Olivier J."/>
            <person name="Enrico T."/>
            <person name="Nicola S."/>
        </authorList>
    </citation>
    <scope>NUCLEOTIDE SEQUENCE [LARGE SCALE GENOMIC DNA]</scope>
    <source>
        <strain evidence="3 4">DSM 44852</strain>
    </source>
</reference>
<gene>
    <name evidence="3" type="ORF">AWC05_08135</name>
</gene>
<feature type="region of interest" description="Disordered" evidence="1">
    <location>
        <begin position="35"/>
        <end position="95"/>
    </location>
</feature>
<evidence type="ECO:0000313" key="4">
    <source>
        <dbReference type="Proteomes" id="UP000193010"/>
    </source>
</evidence>
<proteinExistence type="predicted"/>
<accession>A0A1X1TV47</accession>
<sequence length="95" mass="9786">MDGAETQSKTNPPTVKSFRDFSSVVVKCAALGASPALGSLSVPPAWPKSAPKPDELPAAPKGKPPGLTYQDGLMGLMTGRRAVSPHAEESLAEEA</sequence>
<dbReference type="AlphaFoldDB" id="A0A1X1TV47"/>
<dbReference type="STRING" id="292462.AWC05_08135"/>
<dbReference type="InterPro" id="IPR022171">
    <property type="entry name" value="PPE_C"/>
</dbReference>
<evidence type="ECO:0000313" key="3">
    <source>
        <dbReference type="EMBL" id="ORV48462.1"/>
    </source>
</evidence>
<evidence type="ECO:0000259" key="2">
    <source>
        <dbReference type="Pfam" id="PF12484"/>
    </source>
</evidence>
<organism evidence="3 4">
    <name type="scientific">Mycobacterium florentinum</name>
    <dbReference type="NCBI Taxonomy" id="292462"/>
    <lineage>
        <taxon>Bacteria</taxon>
        <taxon>Bacillati</taxon>
        <taxon>Actinomycetota</taxon>
        <taxon>Actinomycetes</taxon>
        <taxon>Mycobacteriales</taxon>
        <taxon>Mycobacteriaceae</taxon>
        <taxon>Mycobacterium</taxon>
        <taxon>Mycobacterium simiae complex</taxon>
    </lineage>
</organism>
<evidence type="ECO:0000256" key="1">
    <source>
        <dbReference type="SAM" id="MobiDB-lite"/>
    </source>
</evidence>
<dbReference type="Proteomes" id="UP000193010">
    <property type="component" value="Unassembled WGS sequence"/>
</dbReference>